<feature type="active site" description="Nucleophile" evidence="5">
    <location>
        <position position="340"/>
    </location>
</feature>
<feature type="binding site" evidence="5">
    <location>
        <position position="287"/>
    </location>
    <ligand>
        <name>S-adenosyl-L-methionine</name>
        <dbReference type="ChEBI" id="CHEBI:59789"/>
    </ligand>
</feature>
<reference evidence="7 8" key="1">
    <citation type="journal article" date="2017" name="Nat. Commun.">
        <title>In situ click chemistry generation of cyclooxygenase-2 inhibitors.</title>
        <authorList>
            <person name="Bhardwaj A."/>
            <person name="Kaur J."/>
            <person name="Wuest M."/>
            <person name="Wuest F."/>
        </authorList>
    </citation>
    <scope>NUCLEOTIDE SEQUENCE [LARGE SCALE GENOMIC DNA]</scope>
    <source>
        <strain evidence="7">S2_012_000_R3_94</strain>
    </source>
</reference>
<evidence type="ECO:0000256" key="1">
    <source>
        <dbReference type="ARBA" id="ARBA00022603"/>
    </source>
</evidence>
<dbReference type="PANTHER" id="PTHR22807:SF53">
    <property type="entry name" value="RIBOSOMAL RNA SMALL SUBUNIT METHYLTRANSFERASE B-RELATED"/>
    <property type="match status" value="1"/>
</dbReference>
<dbReference type="GO" id="GO:0001510">
    <property type="term" value="P:RNA methylation"/>
    <property type="evidence" value="ECO:0007669"/>
    <property type="project" value="InterPro"/>
</dbReference>
<dbReference type="InterPro" id="IPR054728">
    <property type="entry name" value="RsmB-like_ferredoxin"/>
</dbReference>
<comment type="similarity">
    <text evidence="5">Belongs to the class I-like SAM-binding methyltransferase superfamily. RsmB/NOP family.</text>
</comment>
<dbReference type="GO" id="GO:0008173">
    <property type="term" value="F:RNA methyltransferase activity"/>
    <property type="evidence" value="ECO:0007669"/>
    <property type="project" value="InterPro"/>
</dbReference>
<evidence type="ECO:0000256" key="4">
    <source>
        <dbReference type="ARBA" id="ARBA00022884"/>
    </source>
</evidence>
<keyword evidence="3 5" id="KW-0949">S-adenosyl-L-methionine</keyword>
<dbReference type="PANTHER" id="PTHR22807">
    <property type="entry name" value="NOP2 YEAST -RELATED NOL1/NOP2/FMU SUN DOMAIN-CONTAINING"/>
    <property type="match status" value="1"/>
</dbReference>
<dbReference type="EMBL" id="VAFL01000003">
    <property type="protein sequence ID" value="TKW67873.1"/>
    <property type="molecule type" value="Genomic_DNA"/>
</dbReference>
<dbReference type="Pfam" id="PF01189">
    <property type="entry name" value="Methyltr_RsmB-F"/>
    <property type="match status" value="1"/>
</dbReference>
<dbReference type="CDD" id="cd02440">
    <property type="entry name" value="AdoMet_MTases"/>
    <property type="match status" value="1"/>
</dbReference>
<dbReference type="Pfam" id="PF22458">
    <property type="entry name" value="RsmF-B_ferredox"/>
    <property type="match status" value="1"/>
</dbReference>
<evidence type="ECO:0000256" key="3">
    <source>
        <dbReference type="ARBA" id="ARBA00022691"/>
    </source>
</evidence>
<dbReference type="PROSITE" id="PS51686">
    <property type="entry name" value="SAM_MT_RSMB_NOP"/>
    <property type="match status" value="1"/>
</dbReference>
<dbReference type="Gene3D" id="3.40.50.150">
    <property type="entry name" value="Vaccinia Virus protein VP39"/>
    <property type="match status" value="1"/>
</dbReference>
<comment type="caution">
    <text evidence="5">Lacks conserved residue(s) required for the propagation of feature annotation.</text>
</comment>
<proteinExistence type="inferred from homology"/>
<dbReference type="InterPro" id="IPR029063">
    <property type="entry name" value="SAM-dependent_MTases_sf"/>
</dbReference>
<evidence type="ECO:0000313" key="8">
    <source>
        <dbReference type="Proteomes" id="UP000315344"/>
    </source>
</evidence>
<dbReference type="AlphaFoldDB" id="A0A533I9T0"/>
<keyword evidence="4 5" id="KW-0694">RNA-binding</keyword>
<evidence type="ECO:0000256" key="5">
    <source>
        <dbReference type="PROSITE-ProRule" id="PRU01023"/>
    </source>
</evidence>
<feature type="domain" description="SAM-dependent MTase RsmB/NOP-type" evidence="6">
    <location>
        <begin position="136"/>
        <end position="389"/>
    </location>
</feature>
<keyword evidence="2 5" id="KW-0808">Transferase</keyword>
<dbReference type="PRINTS" id="PR02008">
    <property type="entry name" value="RCMTFAMILY"/>
</dbReference>
<dbReference type="Proteomes" id="UP000315344">
    <property type="component" value="Unassembled WGS sequence"/>
</dbReference>
<comment type="caution">
    <text evidence="7">The sequence shown here is derived from an EMBL/GenBank/DDBJ whole genome shotgun (WGS) entry which is preliminary data.</text>
</comment>
<organism evidence="7 8">
    <name type="scientific">Paracoccus denitrificans</name>
    <dbReference type="NCBI Taxonomy" id="266"/>
    <lineage>
        <taxon>Bacteria</taxon>
        <taxon>Pseudomonadati</taxon>
        <taxon>Pseudomonadota</taxon>
        <taxon>Alphaproteobacteria</taxon>
        <taxon>Rhodobacterales</taxon>
        <taxon>Paracoccaceae</taxon>
        <taxon>Paracoccus</taxon>
    </lineage>
</organism>
<evidence type="ECO:0000256" key="2">
    <source>
        <dbReference type="ARBA" id="ARBA00022679"/>
    </source>
</evidence>
<gene>
    <name evidence="7" type="ORF">DI616_05735</name>
</gene>
<dbReference type="InterPro" id="IPR023267">
    <property type="entry name" value="RCMT"/>
</dbReference>
<keyword evidence="1 5" id="KW-0489">Methyltransferase</keyword>
<accession>A0A533I9T0</accession>
<feature type="binding site" evidence="5">
    <location>
        <position position="249"/>
    </location>
    <ligand>
        <name>S-adenosyl-L-methionine</name>
        <dbReference type="ChEBI" id="CHEBI:59789"/>
    </ligand>
</feature>
<protein>
    <submittedName>
        <fullName evidence="7">RsmB/NOP family class I SAM-dependent RNA methyltransferase</fullName>
    </submittedName>
</protein>
<name>A0A533I9T0_PARDE</name>
<dbReference type="InterPro" id="IPR049560">
    <property type="entry name" value="MeTrfase_RsmB-F_NOP2_cat"/>
</dbReference>
<dbReference type="SUPFAM" id="SSF53335">
    <property type="entry name" value="S-adenosyl-L-methionine-dependent methyltransferases"/>
    <property type="match status" value="1"/>
</dbReference>
<evidence type="ECO:0000259" key="6">
    <source>
        <dbReference type="PROSITE" id="PS51686"/>
    </source>
</evidence>
<evidence type="ECO:0000313" key="7">
    <source>
        <dbReference type="EMBL" id="TKW67873.1"/>
    </source>
</evidence>
<sequence>MTPAARINAAIHILDAIIAGQPAEPALLGWARNSRFAGSGDRAAVRDLVFEALRRRDSLAALGGTLSGRGLMLGLLRLRNEAPELVFNGEGHAPAPLSAEELSTGVSADEADQISDLPDWIWPDWSASLGQDAMAAAHVMRARAPVWLRVNLRRADPCVAQDELAKDGIETEANCDLPSALRVIAGERRIAGSTAYKSGMVELQDLSPQLACAALPLLPGASVLDYCAGGGGKALALAARENIMLTAHDISAARMADLPARAARAGVQIAMSPPQKLGRDYDLVLIDVPCSGSGTWRRSPDAKWRLNRTDLDKLVETQAAILRQAARLVAPGGRLAYMTCSVLDRENDDQITDFVGQTPEFIVEKRENWLTPHGSDGFYLSLMLRAGAR</sequence>
<dbReference type="GO" id="GO:0003723">
    <property type="term" value="F:RNA binding"/>
    <property type="evidence" value="ECO:0007669"/>
    <property type="project" value="UniProtKB-UniRule"/>
</dbReference>
<dbReference type="InterPro" id="IPR001678">
    <property type="entry name" value="MeTrfase_RsmB-F_NOP2_dom"/>
</dbReference>